<comment type="caution">
    <text evidence="1">The sequence shown here is derived from an EMBL/GenBank/DDBJ whole genome shotgun (WGS) entry which is preliminary data.</text>
</comment>
<reference evidence="1 2" key="1">
    <citation type="journal article" date="2012" name="ISME J.">
        <title>Nitrification expanded: discovery, physiology and genomics of a nitrite-oxidizing bacterium from the phylum Chloroflexi.</title>
        <authorList>
            <person name="Sorokin D.Y."/>
            <person name="Lucker S."/>
            <person name="Vejmelkova D."/>
            <person name="Kostrikina N.A."/>
            <person name="Kleerebezem R."/>
            <person name="Rijpstra W.I."/>
            <person name="Damste J.S."/>
            <person name="Le Paslier D."/>
            <person name="Muyzer G."/>
            <person name="Wagner M."/>
            <person name="van Loosdrecht M.C."/>
            <person name="Daims H."/>
        </authorList>
    </citation>
    <scope>NUCLEOTIDE SEQUENCE [LARGE SCALE GENOMIC DNA]</scope>
    <source>
        <strain evidence="2">none</strain>
    </source>
</reference>
<dbReference type="EMBL" id="CAGS01000074">
    <property type="protein sequence ID" value="CCF82892.1"/>
    <property type="molecule type" value="Genomic_DNA"/>
</dbReference>
<protein>
    <submittedName>
        <fullName evidence="1">Uncharacterized protein</fullName>
    </submittedName>
</protein>
<accession>I4EDY0</accession>
<evidence type="ECO:0000313" key="1">
    <source>
        <dbReference type="EMBL" id="CCF82892.1"/>
    </source>
</evidence>
<keyword evidence="2" id="KW-1185">Reference proteome</keyword>
<name>I4EDY0_9BACT</name>
<sequence length="79" mass="8592">MTGPEKRDPRAIMVALAAVMVAASKQDREHSAKVCDLSLVMHQLAQVEAVFTTSRQWLMQRSSSCWLAVSGRSFANAGA</sequence>
<organism evidence="1 2">
    <name type="scientific">Nitrolancea hollandica Lb</name>
    <dbReference type="NCBI Taxonomy" id="1129897"/>
    <lineage>
        <taxon>Bacteria</taxon>
        <taxon>Pseudomonadati</taxon>
        <taxon>Thermomicrobiota</taxon>
        <taxon>Thermomicrobia</taxon>
        <taxon>Sphaerobacterales</taxon>
        <taxon>Sphaerobacterineae</taxon>
        <taxon>Sphaerobacteraceae</taxon>
        <taxon>Nitrolancea</taxon>
    </lineage>
</organism>
<evidence type="ECO:0000313" key="2">
    <source>
        <dbReference type="Proteomes" id="UP000004221"/>
    </source>
</evidence>
<dbReference type="Proteomes" id="UP000004221">
    <property type="component" value="Unassembled WGS sequence"/>
</dbReference>
<proteinExistence type="predicted"/>
<dbReference type="AlphaFoldDB" id="I4EDY0"/>
<gene>
    <name evidence="1" type="ORF">NITHO_1650011</name>
</gene>